<evidence type="ECO:0000256" key="9">
    <source>
        <dbReference type="ARBA" id="ARBA00023098"/>
    </source>
</evidence>
<evidence type="ECO:0000313" key="15">
    <source>
        <dbReference type="EMBL" id="TPX59226.1"/>
    </source>
</evidence>
<evidence type="ECO:0000256" key="11">
    <source>
        <dbReference type="ARBA" id="ARBA00023160"/>
    </source>
</evidence>
<dbReference type="GO" id="GO:0102158">
    <property type="term" value="F:very-long-chain (3R)-3-hydroxyacyl-CoA dehydratase activity"/>
    <property type="evidence" value="ECO:0007669"/>
    <property type="project" value="UniProtKB-EC"/>
</dbReference>
<proteinExistence type="inferred from homology"/>
<evidence type="ECO:0000313" key="16">
    <source>
        <dbReference type="Proteomes" id="UP000318582"/>
    </source>
</evidence>
<keyword evidence="6 14" id="KW-0812">Transmembrane</keyword>
<comment type="caution">
    <text evidence="15">The sequence shown here is derived from an EMBL/GenBank/DDBJ whole genome shotgun (WGS) entry which is preliminary data.</text>
</comment>
<comment type="similarity">
    <text evidence="3 14">Belongs to the very long-chain fatty acids dehydratase HACD family.</text>
</comment>
<dbReference type="GO" id="GO:0030148">
    <property type="term" value="P:sphingolipid biosynthetic process"/>
    <property type="evidence" value="ECO:0007669"/>
    <property type="project" value="TreeGrafter"/>
</dbReference>
<keyword evidence="10 14" id="KW-0472">Membrane</keyword>
<organism evidence="15 16">
    <name type="scientific">Powellomyces hirtus</name>
    <dbReference type="NCBI Taxonomy" id="109895"/>
    <lineage>
        <taxon>Eukaryota</taxon>
        <taxon>Fungi</taxon>
        <taxon>Fungi incertae sedis</taxon>
        <taxon>Chytridiomycota</taxon>
        <taxon>Chytridiomycota incertae sedis</taxon>
        <taxon>Chytridiomycetes</taxon>
        <taxon>Spizellomycetales</taxon>
        <taxon>Powellomycetaceae</taxon>
        <taxon>Powellomyces</taxon>
    </lineage>
</organism>
<name>A0A507E5X7_9FUNG</name>
<dbReference type="GO" id="GO:0042761">
    <property type="term" value="P:very long-chain fatty acid biosynthetic process"/>
    <property type="evidence" value="ECO:0007669"/>
    <property type="project" value="TreeGrafter"/>
</dbReference>
<comment type="catalytic activity">
    <reaction evidence="13 14">
        <text>a very-long-chain (3R)-3-hydroxyacyl-CoA = a very-long-chain (2E)-enoyl-CoA + H2O</text>
        <dbReference type="Rhea" id="RHEA:45812"/>
        <dbReference type="ChEBI" id="CHEBI:15377"/>
        <dbReference type="ChEBI" id="CHEBI:83728"/>
        <dbReference type="ChEBI" id="CHEBI:85440"/>
        <dbReference type="EC" id="4.2.1.134"/>
    </reaction>
</comment>
<evidence type="ECO:0000256" key="5">
    <source>
        <dbReference type="ARBA" id="ARBA00022516"/>
    </source>
</evidence>
<comment type="function">
    <text evidence="14">Catalyzes the third of the four reactions of the long-chain fatty acids elongation cycle. This endoplasmic reticulum-bound enzymatic process, allows the addition of two carbons to the chain of long- and very long-chain fatty acids/VLCFAs per cycle. This enzyme catalyzes the dehydration of the 3-hydroxyacyl-CoA intermediate into trans-2,3-enoyl-CoA, within each cycle of fatty acid elongation. Thereby, it participates to the production of VLCFAs of different chain lengths that are involved in multiple biological processes as precursors of membrane lipids and lipid mediators.</text>
</comment>
<keyword evidence="7 14" id="KW-0276">Fatty acid metabolism</keyword>
<dbReference type="GO" id="GO:0030497">
    <property type="term" value="P:fatty acid elongation"/>
    <property type="evidence" value="ECO:0007669"/>
    <property type="project" value="TreeGrafter"/>
</dbReference>
<evidence type="ECO:0000256" key="12">
    <source>
        <dbReference type="ARBA" id="ARBA00023239"/>
    </source>
</evidence>
<evidence type="ECO:0000256" key="4">
    <source>
        <dbReference type="ARBA" id="ARBA00013122"/>
    </source>
</evidence>
<keyword evidence="14" id="KW-0256">Endoplasmic reticulum</keyword>
<sequence length="226" mass="25570">MSVPAKRSTAGTRPTKAPNALVTTYLTVYNAGSAVAWGYVLYLLGYHLLKTNGEYTSSYRAVGDLTRSVQTFAILEILHSLFGLVKTPVATTVIQVSSRLLLVWGVLFMFPVPEVTQHWAVSTMIGAWCVAEITRYVYYTFSLVGSVPGWVTWCRYNFFFILYPVGAGSEFILLLLSLKSVRLYDERLYYLYLAIAFTYPPGLYLMYTHMMAQRRKIMRASRAKTA</sequence>
<dbReference type="EC" id="4.2.1.134" evidence="4 14"/>
<keyword evidence="9 14" id="KW-0443">Lipid metabolism</keyword>
<dbReference type="InterPro" id="IPR007482">
    <property type="entry name" value="Tyr_Pase-like_PTPLA"/>
</dbReference>
<evidence type="ECO:0000256" key="1">
    <source>
        <dbReference type="ARBA" id="ARBA00004141"/>
    </source>
</evidence>
<dbReference type="Proteomes" id="UP000318582">
    <property type="component" value="Unassembled WGS sequence"/>
</dbReference>
<dbReference type="PANTHER" id="PTHR11035:SF3">
    <property type="entry name" value="VERY-LONG-CHAIN (3R)-3-HYDROXYACYL-COA DEHYDRATASE"/>
    <property type="match status" value="1"/>
</dbReference>
<dbReference type="STRING" id="109895.A0A507E5X7"/>
<feature type="transmembrane region" description="Helical" evidence="14">
    <location>
        <begin position="119"/>
        <end position="138"/>
    </location>
</feature>
<keyword evidence="16" id="KW-1185">Reference proteome</keyword>
<dbReference type="EMBL" id="QEAQ01000027">
    <property type="protein sequence ID" value="TPX59226.1"/>
    <property type="molecule type" value="Genomic_DNA"/>
</dbReference>
<feature type="transmembrane region" description="Helical" evidence="14">
    <location>
        <begin position="158"/>
        <end position="177"/>
    </location>
</feature>
<keyword evidence="5 14" id="KW-0444">Lipid biosynthesis</keyword>
<accession>A0A507E5X7</accession>
<feature type="transmembrane region" description="Helical" evidence="14">
    <location>
        <begin position="21"/>
        <end position="45"/>
    </location>
</feature>
<evidence type="ECO:0000256" key="2">
    <source>
        <dbReference type="ARBA" id="ARBA00005194"/>
    </source>
</evidence>
<gene>
    <name evidence="15" type="primary">PHS1</name>
    <name evidence="15" type="ORF">PhCBS80983_g02618</name>
</gene>
<evidence type="ECO:0000256" key="10">
    <source>
        <dbReference type="ARBA" id="ARBA00023136"/>
    </source>
</evidence>
<comment type="pathway">
    <text evidence="2 14">Lipid metabolism; fatty acid biosynthesis.</text>
</comment>
<dbReference type="GO" id="GO:0005789">
    <property type="term" value="C:endoplasmic reticulum membrane"/>
    <property type="evidence" value="ECO:0007669"/>
    <property type="project" value="UniProtKB-SubCell"/>
</dbReference>
<keyword evidence="12 14" id="KW-0456">Lyase</keyword>
<feature type="transmembrane region" description="Helical" evidence="14">
    <location>
        <begin position="189"/>
        <end position="207"/>
    </location>
</feature>
<keyword evidence="11 14" id="KW-0275">Fatty acid biosynthesis</keyword>
<reference evidence="15 16" key="1">
    <citation type="journal article" date="2019" name="Sci. Rep.">
        <title>Comparative genomics of chytrid fungi reveal insights into the obligate biotrophic and pathogenic lifestyle of Synchytrium endobioticum.</title>
        <authorList>
            <person name="van de Vossenberg B.T.L.H."/>
            <person name="Warris S."/>
            <person name="Nguyen H.D.T."/>
            <person name="van Gent-Pelzer M.P.E."/>
            <person name="Joly D.L."/>
            <person name="van de Geest H.C."/>
            <person name="Bonants P.J.M."/>
            <person name="Smith D.S."/>
            <person name="Levesque C.A."/>
            <person name="van der Lee T.A.J."/>
        </authorList>
    </citation>
    <scope>NUCLEOTIDE SEQUENCE [LARGE SCALE GENOMIC DNA]</scope>
    <source>
        <strain evidence="15 16">CBS 809.83</strain>
    </source>
</reference>
<evidence type="ECO:0000256" key="8">
    <source>
        <dbReference type="ARBA" id="ARBA00022989"/>
    </source>
</evidence>
<dbReference type="UniPathway" id="UPA00094"/>
<comment type="subcellular location">
    <subcellularLocation>
        <location evidence="14">Endoplasmic reticulum membrane</location>
        <topology evidence="14">Multi-pass membrane protein</topology>
    </subcellularLocation>
    <subcellularLocation>
        <location evidence="1">Membrane</location>
        <topology evidence="1">Multi-pass membrane protein</topology>
    </subcellularLocation>
</comment>
<dbReference type="Pfam" id="PF04387">
    <property type="entry name" value="PTPLA"/>
    <property type="match status" value="1"/>
</dbReference>
<keyword evidence="8 14" id="KW-1133">Transmembrane helix</keyword>
<evidence type="ECO:0000256" key="13">
    <source>
        <dbReference type="ARBA" id="ARBA00036671"/>
    </source>
</evidence>
<protein>
    <recommendedName>
        <fullName evidence="4 14">Very-long-chain (3R)-3-hydroxyacyl-CoA dehydratase</fullName>
        <ecNumber evidence="4 14">4.2.1.134</ecNumber>
    </recommendedName>
</protein>
<comment type="caution">
    <text evidence="14">Lacks conserved residue(s) required for the propagation of feature annotation.</text>
</comment>
<dbReference type="AlphaFoldDB" id="A0A507E5X7"/>
<evidence type="ECO:0000256" key="3">
    <source>
        <dbReference type="ARBA" id="ARBA00007811"/>
    </source>
</evidence>
<evidence type="ECO:0000256" key="6">
    <source>
        <dbReference type="ARBA" id="ARBA00022692"/>
    </source>
</evidence>
<dbReference type="PANTHER" id="PTHR11035">
    <property type="entry name" value="VERY-LONG-CHAIN (3R)-3-HYDROXYACYL-COA DEHYDRATASE"/>
    <property type="match status" value="1"/>
</dbReference>
<evidence type="ECO:0000256" key="7">
    <source>
        <dbReference type="ARBA" id="ARBA00022832"/>
    </source>
</evidence>
<evidence type="ECO:0000256" key="14">
    <source>
        <dbReference type="RuleBase" id="RU363109"/>
    </source>
</evidence>